<evidence type="ECO:0000313" key="2">
    <source>
        <dbReference type="Proteomes" id="UP000276133"/>
    </source>
</evidence>
<comment type="caution">
    <text evidence="1">The sequence shown here is derived from an EMBL/GenBank/DDBJ whole genome shotgun (WGS) entry which is preliminary data.</text>
</comment>
<reference evidence="1 2" key="1">
    <citation type="journal article" date="2018" name="Sci. Rep.">
        <title>Genomic signatures of local adaptation to the degree of environmental predictability in rotifers.</title>
        <authorList>
            <person name="Franch-Gras L."/>
            <person name="Hahn C."/>
            <person name="Garcia-Roger E.M."/>
            <person name="Carmona M.J."/>
            <person name="Serra M."/>
            <person name="Gomez A."/>
        </authorList>
    </citation>
    <scope>NUCLEOTIDE SEQUENCE [LARGE SCALE GENOMIC DNA]</scope>
    <source>
        <strain evidence="1">HYR1</strain>
    </source>
</reference>
<organism evidence="1 2">
    <name type="scientific">Brachionus plicatilis</name>
    <name type="common">Marine rotifer</name>
    <name type="synonym">Brachionus muelleri</name>
    <dbReference type="NCBI Taxonomy" id="10195"/>
    <lineage>
        <taxon>Eukaryota</taxon>
        <taxon>Metazoa</taxon>
        <taxon>Spiralia</taxon>
        <taxon>Gnathifera</taxon>
        <taxon>Rotifera</taxon>
        <taxon>Eurotatoria</taxon>
        <taxon>Monogononta</taxon>
        <taxon>Pseudotrocha</taxon>
        <taxon>Ploima</taxon>
        <taxon>Brachionidae</taxon>
        <taxon>Brachionus</taxon>
    </lineage>
</organism>
<gene>
    <name evidence="1" type="ORF">BpHYR1_030660</name>
</gene>
<dbReference type="AlphaFoldDB" id="A0A3M7QDP0"/>
<evidence type="ECO:0000313" key="1">
    <source>
        <dbReference type="EMBL" id="RNA09546.1"/>
    </source>
</evidence>
<proteinExistence type="predicted"/>
<accession>A0A3M7QDP0</accession>
<dbReference type="EMBL" id="REGN01006448">
    <property type="protein sequence ID" value="RNA09546.1"/>
    <property type="molecule type" value="Genomic_DNA"/>
</dbReference>
<dbReference type="Proteomes" id="UP000276133">
    <property type="component" value="Unassembled WGS sequence"/>
</dbReference>
<protein>
    <submittedName>
        <fullName evidence="1">Uncharacterized protein</fullName>
    </submittedName>
</protein>
<keyword evidence="2" id="KW-1185">Reference proteome</keyword>
<sequence length="91" mass="10975">MHIKYSYENFFIIEYCKLEDWKSKQLTTGLYKSHKSSASQDLDFQSLDYNRINLFNSPNRMKIMTRKFLKYFKIINCANLDDSKFRDPKGI</sequence>
<name>A0A3M7QDP0_BRAPC</name>